<feature type="non-terminal residue" evidence="2">
    <location>
        <position position="238"/>
    </location>
</feature>
<accession>A0A8A1MLS0</accession>
<dbReference type="InterPro" id="IPR014876">
    <property type="entry name" value="DEK_C"/>
</dbReference>
<organism evidence="2 3">
    <name type="scientific">Ajellomyces capsulatus</name>
    <name type="common">Darling's disease fungus</name>
    <name type="synonym">Histoplasma capsulatum</name>
    <dbReference type="NCBI Taxonomy" id="5037"/>
    <lineage>
        <taxon>Eukaryota</taxon>
        <taxon>Fungi</taxon>
        <taxon>Dikarya</taxon>
        <taxon>Ascomycota</taxon>
        <taxon>Pezizomycotina</taxon>
        <taxon>Eurotiomycetes</taxon>
        <taxon>Eurotiomycetidae</taxon>
        <taxon>Onygenales</taxon>
        <taxon>Ajellomycetaceae</taxon>
        <taxon>Histoplasma</taxon>
    </lineage>
</organism>
<proteinExistence type="predicted"/>
<feature type="domain" description="DEK-C" evidence="1">
    <location>
        <begin position="180"/>
        <end position="236"/>
    </location>
</feature>
<dbReference type="SUPFAM" id="SSF109715">
    <property type="entry name" value="DEK C-terminal domain"/>
    <property type="match status" value="1"/>
</dbReference>
<gene>
    <name evidence="2" type="ORF">I7I51_06961</name>
</gene>
<dbReference type="OrthoDB" id="370884at2759"/>
<sequence length="238" mass="25934">DEGFDPRSIPLQRWDDYALANNLPGRRGNSPSGQEKFYQPVYADDAAMEMDDMHSTYSSVKPASTILTGFPAQGPHGPYMTPHSPSPFGGNIPGNRSSHLSSFSRYTDQPLGGRSQSYLSMGNLSSYHENPASASRLSGLGPMTSETHLGVPQRQSMPSPLGMPRPMSTVVDFRSAQGLGPDKATITEAIQNCLSEVDLDTVTKKQVRALVEQRLQTTLTGEKKAFLDRQIDTELANM</sequence>
<dbReference type="Gene3D" id="1.10.10.60">
    <property type="entry name" value="Homeodomain-like"/>
    <property type="match status" value="1"/>
</dbReference>
<name>A0A8A1MLS0_AJECA</name>
<dbReference type="Pfam" id="PF08766">
    <property type="entry name" value="DEK_C"/>
    <property type="match status" value="1"/>
</dbReference>
<evidence type="ECO:0000313" key="2">
    <source>
        <dbReference type="EMBL" id="QSS66110.1"/>
    </source>
</evidence>
<reference evidence="2" key="1">
    <citation type="submission" date="2021-01" db="EMBL/GenBank/DDBJ databases">
        <title>Chromosome-level genome assembly of a human fungal pathogen reveals clustering of transcriptionally co-regulated genes.</title>
        <authorList>
            <person name="Voorhies M."/>
            <person name="Cohen S."/>
            <person name="Shea T.P."/>
            <person name="Petrus S."/>
            <person name="Munoz J.F."/>
            <person name="Poplawski S."/>
            <person name="Goldman W.E."/>
            <person name="Michael T."/>
            <person name="Cuomo C.A."/>
            <person name="Sil A."/>
            <person name="Beyhan S."/>
        </authorList>
    </citation>
    <scope>NUCLEOTIDE SEQUENCE</scope>
    <source>
        <strain evidence="2">WU24</strain>
    </source>
</reference>
<dbReference type="AlphaFoldDB" id="A0A8A1MLS0"/>
<dbReference type="Proteomes" id="UP000663671">
    <property type="component" value="Chromosome 3"/>
</dbReference>
<dbReference type="EMBL" id="CP069115">
    <property type="protein sequence ID" value="QSS66110.1"/>
    <property type="molecule type" value="Genomic_DNA"/>
</dbReference>
<evidence type="ECO:0000259" key="1">
    <source>
        <dbReference type="PROSITE" id="PS51998"/>
    </source>
</evidence>
<protein>
    <recommendedName>
        <fullName evidence="1">DEK-C domain-containing protein</fullName>
    </recommendedName>
</protein>
<dbReference type="VEuPathDB" id="FungiDB:I7I51_06961"/>
<evidence type="ECO:0000313" key="3">
    <source>
        <dbReference type="Proteomes" id="UP000663671"/>
    </source>
</evidence>
<dbReference type="PROSITE" id="PS51998">
    <property type="entry name" value="DEK_C"/>
    <property type="match status" value="1"/>
</dbReference>